<dbReference type="EMBL" id="AMQN01019589">
    <property type="status" value="NOT_ANNOTATED_CDS"/>
    <property type="molecule type" value="Genomic_DNA"/>
</dbReference>
<name>R7V1N0_CAPTE</name>
<evidence type="ECO:0000313" key="4">
    <source>
        <dbReference type="Proteomes" id="UP000014760"/>
    </source>
</evidence>
<proteinExistence type="predicted"/>
<dbReference type="HOGENOM" id="CLU_985411_0_0_1"/>
<keyword evidence="4" id="KW-1185">Reference proteome</keyword>
<feature type="region of interest" description="Disordered" evidence="1">
    <location>
        <begin position="122"/>
        <end position="212"/>
    </location>
</feature>
<gene>
    <name evidence="2" type="ORF">CAPTEDRAFT_208628</name>
</gene>
<reference evidence="4" key="1">
    <citation type="submission" date="2012-12" db="EMBL/GenBank/DDBJ databases">
        <authorList>
            <person name="Hellsten U."/>
            <person name="Grimwood J."/>
            <person name="Chapman J.A."/>
            <person name="Shapiro H."/>
            <person name="Aerts A."/>
            <person name="Otillar R.P."/>
            <person name="Terry A.Y."/>
            <person name="Boore J.L."/>
            <person name="Simakov O."/>
            <person name="Marletaz F."/>
            <person name="Cho S.-J."/>
            <person name="Edsinger-Gonzales E."/>
            <person name="Havlak P."/>
            <person name="Kuo D.-H."/>
            <person name="Larsson T."/>
            <person name="Lv J."/>
            <person name="Arendt D."/>
            <person name="Savage R."/>
            <person name="Osoegawa K."/>
            <person name="de Jong P."/>
            <person name="Lindberg D.R."/>
            <person name="Seaver E.C."/>
            <person name="Weisblat D.A."/>
            <person name="Putnam N.H."/>
            <person name="Grigoriev I.V."/>
            <person name="Rokhsar D.S."/>
        </authorList>
    </citation>
    <scope>NUCLEOTIDE SEQUENCE</scope>
    <source>
        <strain evidence="4">I ESC-2004</strain>
    </source>
</reference>
<dbReference type="EnsemblMetazoa" id="CapteT208628">
    <property type="protein sequence ID" value="CapteP208628"/>
    <property type="gene ID" value="CapteG208628"/>
</dbReference>
<dbReference type="EMBL" id="KB295975">
    <property type="protein sequence ID" value="ELU12417.1"/>
    <property type="molecule type" value="Genomic_DNA"/>
</dbReference>
<feature type="compositionally biased region" description="Basic and acidic residues" evidence="1">
    <location>
        <begin position="78"/>
        <end position="87"/>
    </location>
</feature>
<feature type="compositionally biased region" description="Polar residues" evidence="1">
    <location>
        <begin position="58"/>
        <end position="69"/>
    </location>
</feature>
<evidence type="ECO:0000313" key="2">
    <source>
        <dbReference type="EMBL" id="ELU12417.1"/>
    </source>
</evidence>
<reference evidence="2 4" key="2">
    <citation type="journal article" date="2013" name="Nature">
        <title>Insights into bilaterian evolution from three spiralian genomes.</title>
        <authorList>
            <person name="Simakov O."/>
            <person name="Marletaz F."/>
            <person name="Cho S.J."/>
            <person name="Edsinger-Gonzales E."/>
            <person name="Havlak P."/>
            <person name="Hellsten U."/>
            <person name="Kuo D.H."/>
            <person name="Larsson T."/>
            <person name="Lv J."/>
            <person name="Arendt D."/>
            <person name="Savage R."/>
            <person name="Osoegawa K."/>
            <person name="de Jong P."/>
            <person name="Grimwood J."/>
            <person name="Chapman J.A."/>
            <person name="Shapiro H."/>
            <person name="Aerts A."/>
            <person name="Otillar R.P."/>
            <person name="Terry A.Y."/>
            <person name="Boore J.L."/>
            <person name="Grigoriev I.V."/>
            <person name="Lindberg D.R."/>
            <person name="Seaver E.C."/>
            <person name="Weisblat D.A."/>
            <person name="Putnam N.H."/>
            <person name="Rokhsar D.S."/>
        </authorList>
    </citation>
    <scope>NUCLEOTIDE SEQUENCE</scope>
    <source>
        <strain evidence="2 4">I ESC-2004</strain>
    </source>
</reference>
<evidence type="ECO:0000313" key="3">
    <source>
        <dbReference type="EnsemblMetazoa" id="CapteP208628"/>
    </source>
</evidence>
<dbReference type="AlphaFoldDB" id="R7V1N0"/>
<evidence type="ECO:0000256" key="1">
    <source>
        <dbReference type="SAM" id="MobiDB-lite"/>
    </source>
</evidence>
<feature type="compositionally biased region" description="Basic and acidic residues" evidence="1">
    <location>
        <begin position="7"/>
        <end position="19"/>
    </location>
</feature>
<protein>
    <submittedName>
        <fullName evidence="2 3">Uncharacterized protein</fullName>
    </submittedName>
</protein>
<sequence length="283" mass="31367">TKKSKRDAKETDVQLRQRPDVVPQIEQQDNPRESYHRPALAAVGFMPTPGSDGVYSSIAPNQSETTTYTRPPEASEYEDIRPTRSHNDPSLLGIDPLLRRPSAAASELTEFSQPSAIPYRPVSYAGLADDPHGETTASTQKGLPKHDIGAVIDQSNDTGLYDDDPSPYGETLANPKKRLTSNDSPRPTSVTEQSSNQTTLPTSSNGVDHIRKSRVLPDGSVIEGIYAIPAKRKRWNVGCFPHRWTINSNLQQLIKFIIETMSELQDFDLAIRNNVIAFEYQPV</sequence>
<dbReference type="Proteomes" id="UP000014760">
    <property type="component" value="Unassembled WGS sequence"/>
</dbReference>
<feature type="region of interest" description="Disordered" evidence="1">
    <location>
        <begin position="1"/>
        <end position="95"/>
    </location>
</feature>
<organism evidence="2">
    <name type="scientific">Capitella teleta</name>
    <name type="common">Polychaete worm</name>
    <dbReference type="NCBI Taxonomy" id="283909"/>
    <lineage>
        <taxon>Eukaryota</taxon>
        <taxon>Metazoa</taxon>
        <taxon>Spiralia</taxon>
        <taxon>Lophotrochozoa</taxon>
        <taxon>Annelida</taxon>
        <taxon>Polychaeta</taxon>
        <taxon>Sedentaria</taxon>
        <taxon>Scolecida</taxon>
        <taxon>Capitellidae</taxon>
        <taxon>Capitella</taxon>
    </lineage>
</organism>
<reference evidence="3" key="3">
    <citation type="submission" date="2015-06" db="UniProtKB">
        <authorList>
            <consortium name="EnsemblMetazoa"/>
        </authorList>
    </citation>
    <scope>IDENTIFICATION</scope>
</reference>
<accession>R7V1N0</accession>
<feature type="non-terminal residue" evidence="2">
    <location>
        <position position="1"/>
    </location>
</feature>
<feature type="compositionally biased region" description="Polar residues" evidence="1">
    <location>
        <begin position="181"/>
        <end position="206"/>
    </location>
</feature>